<dbReference type="PROSITE" id="PS01077">
    <property type="entry name" value="RIBOSOMAL_L37E"/>
    <property type="match status" value="1"/>
</dbReference>
<dbReference type="GO" id="GO:0003735">
    <property type="term" value="F:structural constituent of ribosome"/>
    <property type="evidence" value="ECO:0007669"/>
    <property type="project" value="InterPro"/>
</dbReference>
<keyword evidence="14" id="KW-1185">Reference proteome</keyword>
<dbReference type="GO" id="GO:0019843">
    <property type="term" value="F:rRNA binding"/>
    <property type="evidence" value="ECO:0007669"/>
    <property type="project" value="UniProtKB-KW"/>
</dbReference>
<gene>
    <name evidence="11 13" type="primary">rpl37e</name>
    <name evidence="13" type="ordered locus">MCP_2283</name>
</gene>
<feature type="binding site" evidence="11">
    <location>
        <position position="19"/>
    </location>
    <ligand>
        <name>Zn(2+)</name>
        <dbReference type="ChEBI" id="CHEBI:29105"/>
    </ligand>
</feature>
<dbReference type="GO" id="GO:1990904">
    <property type="term" value="C:ribonucleoprotein complex"/>
    <property type="evidence" value="ECO:0007669"/>
    <property type="project" value="UniProtKB-KW"/>
</dbReference>
<reference evidence="14" key="3">
    <citation type="journal article" date="2011" name="PLoS ONE">
        <title>Genome sequence of a mesophilic hydrogenotrophic methanogen Methanocella paludicola, the first cultivated representative of the order Methanocellales.</title>
        <authorList>
            <person name="Sakai S."/>
            <person name="Takaki Y."/>
            <person name="Shimamura S."/>
            <person name="Sekine M."/>
            <person name="Tajima T."/>
            <person name="Kosugi H."/>
            <person name="Ichikawa N."/>
            <person name="Tasumi E."/>
            <person name="Hiraki A.T."/>
            <person name="Shimizu A."/>
            <person name="Kato Y."/>
            <person name="Nishiko R."/>
            <person name="Mori K."/>
            <person name="Fujita N."/>
            <person name="Imachi H."/>
            <person name="Takai K."/>
        </authorList>
    </citation>
    <scope>NUCLEOTIDE SEQUENCE [LARGE SCALE GENOMIC DNA]</scope>
    <source>
        <strain evidence="14">DSM 17711 / JCM 13418 / NBRC 101707 / SANAE</strain>
    </source>
</reference>
<dbReference type="InterPro" id="IPR018267">
    <property type="entry name" value="Ribosomal_eL37_CS"/>
</dbReference>
<dbReference type="eggNOG" id="arCOG04126">
    <property type="taxonomic scope" value="Archaea"/>
</dbReference>
<keyword evidence="8 11" id="KW-0689">Ribosomal protein</keyword>
<feature type="binding site" evidence="11">
    <location>
        <position position="22"/>
    </location>
    <ligand>
        <name>Zn(2+)</name>
        <dbReference type="ChEBI" id="CHEBI:29105"/>
    </ligand>
</feature>
<comment type="similarity">
    <text evidence="2 11 12">Belongs to the eukaryotic ribosomal protein eL37 family.</text>
</comment>
<dbReference type="AlphaFoldDB" id="D1Z0Y3"/>
<dbReference type="NCBIfam" id="NF003214">
    <property type="entry name" value="PRK04179.1"/>
    <property type="match status" value="1"/>
</dbReference>
<dbReference type="HAMAP" id="MF_00547">
    <property type="entry name" value="Ribosomal_eL37"/>
    <property type="match status" value="1"/>
</dbReference>
<evidence type="ECO:0000256" key="9">
    <source>
        <dbReference type="ARBA" id="ARBA00023274"/>
    </source>
</evidence>
<dbReference type="Pfam" id="PF01907">
    <property type="entry name" value="Ribosomal_L37e"/>
    <property type="match status" value="1"/>
</dbReference>
<accession>D1Z0Y3</accession>
<feature type="binding site" evidence="11">
    <location>
        <position position="37"/>
    </location>
    <ligand>
        <name>Zn(2+)</name>
        <dbReference type="ChEBI" id="CHEBI:29105"/>
    </ligand>
</feature>
<dbReference type="EMBL" id="AP011532">
    <property type="protein sequence ID" value="BAI62355.1"/>
    <property type="molecule type" value="Genomic_DNA"/>
</dbReference>
<sequence>MTKGTPSQGKRQKRVHVVCRRCGKVSFNYAKKVCASCGFGRSSKMNKWSWHSHMARHTW</sequence>
<evidence type="ECO:0000256" key="5">
    <source>
        <dbReference type="ARBA" id="ARBA00022771"/>
    </source>
</evidence>
<reference evidence="13 14" key="1">
    <citation type="journal article" date="2007" name="Appl. Environ. Microbiol.">
        <title>Isolation of key methanogens for global methane emission from rice paddy fields: a novel isolate affiliated with the clone cluster rice cluster I.</title>
        <authorList>
            <person name="Sakai S."/>
            <person name="Imachi H."/>
            <person name="Sekiguchi Y."/>
            <person name="Ohashi A."/>
            <person name="Harada H."/>
            <person name="Kamagata Y."/>
        </authorList>
    </citation>
    <scope>NUCLEOTIDE SEQUENCE [LARGE SCALE GENOMIC DNA]</scope>
    <source>
        <strain evidence="14">DSM 17711 / JCM 13418 / NBRC 101707 / SANAE</strain>
    </source>
</reference>
<keyword evidence="4 11" id="KW-0699">rRNA-binding</keyword>
<evidence type="ECO:0000256" key="1">
    <source>
        <dbReference type="ARBA" id="ARBA00003058"/>
    </source>
</evidence>
<dbReference type="OrthoDB" id="5619at2157"/>
<evidence type="ECO:0000256" key="3">
    <source>
        <dbReference type="ARBA" id="ARBA00022723"/>
    </source>
</evidence>
<evidence type="ECO:0000256" key="6">
    <source>
        <dbReference type="ARBA" id="ARBA00022833"/>
    </source>
</evidence>
<keyword evidence="3 11" id="KW-0479">Metal-binding</keyword>
<dbReference type="FunFam" id="2.20.25.30:FF:000003">
    <property type="entry name" value="50S ribosomal protein L37e"/>
    <property type="match status" value="1"/>
</dbReference>
<comment type="function">
    <text evidence="1 11">Binds to the 23S rRNA.</text>
</comment>
<evidence type="ECO:0000256" key="2">
    <source>
        <dbReference type="ARBA" id="ARBA00009805"/>
    </source>
</evidence>
<dbReference type="KEGG" id="mpd:MCP_2283"/>
<dbReference type="STRING" id="304371.MCP_2283"/>
<organism evidence="13 14">
    <name type="scientific">Methanocella paludicola (strain DSM 17711 / JCM 13418 / NBRC 101707 / SANAE)</name>
    <dbReference type="NCBI Taxonomy" id="304371"/>
    <lineage>
        <taxon>Archaea</taxon>
        <taxon>Methanobacteriati</taxon>
        <taxon>Methanobacteriota</taxon>
        <taxon>Stenosarchaea group</taxon>
        <taxon>Methanomicrobia</taxon>
        <taxon>Methanocellales</taxon>
        <taxon>Methanocellaceae</taxon>
        <taxon>Methanocella</taxon>
    </lineage>
</organism>
<feature type="zinc finger region" description="C4-type" evidence="11">
    <location>
        <begin position="19"/>
        <end position="37"/>
    </location>
</feature>
<dbReference type="Proteomes" id="UP000001882">
    <property type="component" value="Chromosome"/>
</dbReference>
<dbReference type="GeneID" id="8683056"/>
<evidence type="ECO:0000256" key="12">
    <source>
        <dbReference type="RuleBase" id="RU000576"/>
    </source>
</evidence>
<dbReference type="GO" id="GO:0005840">
    <property type="term" value="C:ribosome"/>
    <property type="evidence" value="ECO:0007669"/>
    <property type="project" value="UniProtKB-KW"/>
</dbReference>
<feature type="binding site" evidence="11">
    <location>
        <position position="34"/>
    </location>
    <ligand>
        <name>Zn(2+)</name>
        <dbReference type="ChEBI" id="CHEBI:29105"/>
    </ligand>
</feature>
<dbReference type="InterPro" id="IPR011332">
    <property type="entry name" value="Ribosomal_zn-bd"/>
</dbReference>
<proteinExistence type="inferred from homology"/>
<evidence type="ECO:0000256" key="10">
    <source>
        <dbReference type="ARBA" id="ARBA00035225"/>
    </source>
</evidence>
<evidence type="ECO:0000313" key="14">
    <source>
        <dbReference type="Proteomes" id="UP000001882"/>
    </source>
</evidence>
<evidence type="ECO:0000256" key="4">
    <source>
        <dbReference type="ARBA" id="ARBA00022730"/>
    </source>
</evidence>
<evidence type="ECO:0000313" key="13">
    <source>
        <dbReference type="EMBL" id="BAI62355.1"/>
    </source>
</evidence>
<comment type="cofactor">
    <cofactor evidence="11">
        <name>Zn(2+)</name>
        <dbReference type="ChEBI" id="CHEBI:29105"/>
    </cofactor>
    <text evidence="11">Binds 1 zinc ion per subunit.</text>
</comment>
<evidence type="ECO:0000256" key="8">
    <source>
        <dbReference type="ARBA" id="ARBA00022980"/>
    </source>
</evidence>
<evidence type="ECO:0000256" key="11">
    <source>
        <dbReference type="HAMAP-Rule" id="MF_00547"/>
    </source>
</evidence>
<name>D1Z0Y3_METPS</name>
<dbReference type="Gene3D" id="2.20.25.30">
    <property type="match status" value="1"/>
</dbReference>
<keyword evidence="9 11" id="KW-0687">Ribonucleoprotein</keyword>
<dbReference type="InParanoid" id="D1Z0Y3"/>
<keyword evidence="7 11" id="KW-0694">RNA-binding</keyword>
<dbReference type="SUPFAM" id="SSF57829">
    <property type="entry name" value="Zn-binding ribosomal proteins"/>
    <property type="match status" value="1"/>
</dbReference>
<dbReference type="RefSeq" id="WP_012901029.1">
    <property type="nucleotide sequence ID" value="NC_013665.1"/>
</dbReference>
<evidence type="ECO:0000256" key="7">
    <source>
        <dbReference type="ARBA" id="ARBA00022884"/>
    </source>
</evidence>
<protein>
    <recommendedName>
        <fullName evidence="10 11">Large ribosomal subunit protein eL37</fullName>
    </recommendedName>
</protein>
<keyword evidence="6 11" id="KW-0862">Zinc</keyword>
<keyword evidence="5 11" id="KW-0863">Zinc-finger</keyword>
<comment type="function">
    <text evidence="12">Component of the large ribosomal subunit. The ribosome is a large ribonucleoprotein complex responsible for the synthesis of proteins in the cell.</text>
</comment>
<dbReference type="GO" id="GO:0006412">
    <property type="term" value="P:translation"/>
    <property type="evidence" value="ECO:0007669"/>
    <property type="project" value="UniProtKB-UniRule"/>
</dbReference>
<dbReference type="InterPro" id="IPR001569">
    <property type="entry name" value="Ribosomal_eL37"/>
</dbReference>
<dbReference type="InterPro" id="IPR011331">
    <property type="entry name" value="Ribosomal_eL37/eL43"/>
</dbReference>
<dbReference type="GO" id="GO:0008270">
    <property type="term" value="F:zinc ion binding"/>
    <property type="evidence" value="ECO:0007669"/>
    <property type="project" value="UniProtKB-UniRule"/>
</dbReference>
<dbReference type="FunCoup" id="D1Z0Y3">
    <property type="interactions" value="108"/>
</dbReference>
<reference evidence="13 14" key="2">
    <citation type="journal article" date="2008" name="Int. J. Syst. Evol. Microbiol.">
        <title>Methanocella paludicola gen. nov., sp. nov., a methane-producing archaeon, the first isolate of the lineage 'Rice Cluster I', and proposal of the new archaeal order Methanocellales ord. nov.</title>
        <authorList>
            <person name="Sakai S."/>
            <person name="Imachi H."/>
            <person name="Hanada S."/>
            <person name="Ohashi A."/>
            <person name="Harada H."/>
            <person name="Kamagata Y."/>
        </authorList>
    </citation>
    <scope>NUCLEOTIDE SEQUENCE [LARGE SCALE GENOMIC DNA]</scope>
    <source>
        <strain evidence="14">DSM 17711 / JCM 13418 / NBRC 101707 / SANAE</strain>
    </source>
</reference>